<reference evidence="1" key="1">
    <citation type="journal article" date="2020" name="Stud. Mycol.">
        <title>101 Dothideomycetes genomes: a test case for predicting lifestyles and emergence of pathogens.</title>
        <authorList>
            <person name="Haridas S."/>
            <person name="Albert R."/>
            <person name="Binder M."/>
            <person name="Bloem J."/>
            <person name="Labutti K."/>
            <person name="Salamov A."/>
            <person name="Andreopoulos B."/>
            <person name="Baker S."/>
            <person name="Barry K."/>
            <person name="Bills G."/>
            <person name="Bluhm B."/>
            <person name="Cannon C."/>
            <person name="Castanera R."/>
            <person name="Culley D."/>
            <person name="Daum C."/>
            <person name="Ezra D."/>
            <person name="Gonzalez J."/>
            <person name="Henrissat B."/>
            <person name="Kuo A."/>
            <person name="Liang C."/>
            <person name="Lipzen A."/>
            <person name="Lutzoni F."/>
            <person name="Magnuson J."/>
            <person name="Mondo S."/>
            <person name="Nolan M."/>
            <person name="Ohm R."/>
            <person name="Pangilinan J."/>
            <person name="Park H.-J."/>
            <person name="Ramirez L."/>
            <person name="Alfaro M."/>
            <person name="Sun H."/>
            <person name="Tritt A."/>
            <person name="Yoshinaga Y."/>
            <person name="Zwiers L.-H."/>
            <person name="Turgeon B."/>
            <person name="Goodwin S."/>
            <person name="Spatafora J."/>
            <person name="Crous P."/>
            <person name="Grigoriev I."/>
        </authorList>
    </citation>
    <scope>NUCLEOTIDE SEQUENCE</scope>
    <source>
        <strain evidence="1">CBS 107.79</strain>
    </source>
</reference>
<name>A0A6A5UJZ5_9PLEO</name>
<dbReference type="AlphaFoldDB" id="A0A6A5UJZ5"/>
<accession>A0A6A5UJZ5</accession>
<proteinExistence type="predicted"/>
<dbReference type="EMBL" id="ML976773">
    <property type="protein sequence ID" value="KAF1964984.1"/>
    <property type="molecule type" value="Genomic_DNA"/>
</dbReference>
<sequence>MPSSAFMVRANWAAPSNVFIPSASGNDLGIFVLTKSNNSSASAFFFLLFCVRANTAFATMPVLGSSGDIWSSSSGVTQFAYNLNRYKSPRSLAKLTIGLKSPGIPLSPHKQASAAQLCSLL</sequence>
<protein>
    <submittedName>
        <fullName evidence="1">Uncharacterized protein</fullName>
    </submittedName>
</protein>
<organism evidence="1 2">
    <name type="scientific">Bimuria novae-zelandiae CBS 107.79</name>
    <dbReference type="NCBI Taxonomy" id="1447943"/>
    <lineage>
        <taxon>Eukaryota</taxon>
        <taxon>Fungi</taxon>
        <taxon>Dikarya</taxon>
        <taxon>Ascomycota</taxon>
        <taxon>Pezizomycotina</taxon>
        <taxon>Dothideomycetes</taxon>
        <taxon>Pleosporomycetidae</taxon>
        <taxon>Pleosporales</taxon>
        <taxon>Massarineae</taxon>
        <taxon>Didymosphaeriaceae</taxon>
        <taxon>Bimuria</taxon>
    </lineage>
</organism>
<evidence type="ECO:0000313" key="1">
    <source>
        <dbReference type="EMBL" id="KAF1964984.1"/>
    </source>
</evidence>
<gene>
    <name evidence="1" type="ORF">BU23DRAFT_40742</name>
</gene>
<keyword evidence="2" id="KW-1185">Reference proteome</keyword>
<dbReference type="Proteomes" id="UP000800036">
    <property type="component" value="Unassembled WGS sequence"/>
</dbReference>
<evidence type="ECO:0000313" key="2">
    <source>
        <dbReference type="Proteomes" id="UP000800036"/>
    </source>
</evidence>